<reference evidence="3" key="2">
    <citation type="submission" date="2019-09" db="UniProtKB">
        <authorList>
            <consortium name="WormBaseParasite"/>
        </authorList>
    </citation>
    <scope>IDENTIFICATION</scope>
</reference>
<evidence type="ECO:0000313" key="3">
    <source>
        <dbReference type="WBParaSite" id="HPBE_0000712401-mRNA-1"/>
    </source>
</evidence>
<evidence type="ECO:0000313" key="2">
    <source>
        <dbReference type="Proteomes" id="UP000050761"/>
    </source>
</evidence>
<accession>A0A183FJE1</accession>
<name>A0A183FJE1_HELPZ</name>
<dbReference type="WBParaSite" id="HPBE_0000712401-mRNA-1">
    <property type="protein sequence ID" value="HPBE_0000712401-mRNA-1"/>
    <property type="gene ID" value="HPBE_0000712401"/>
</dbReference>
<protein>
    <submittedName>
        <fullName evidence="1 3">Uncharacterized protein</fullName>
    </submittedName>
</protein>
<organism evidence="2 3">
    <name type="scientific">Heligmosomoides polygyrus</name>
    <name type="common">Parasitic roundworm</name>
    <dbReference type="NCBI Taxonomy" id="6339"/>
    <lineage>
        <taxon>Eukaryota</taxon>
        <taxon>Metazoa</taxon>
        <taxon>Ecdysozoa</taxon>
        <taxon>Nematoda</taxon>
        <taxon>Chromadorea</taxon>
        <taxon>Rhabditida</taxon>
        <taxon>Rhabditina</taxon>
        <taxon>Rhabditomorpha</taxon>
        <taxon>Strongyloidea</taxon>
        <taxon>Heligmosomidae</taxon>
        <taxon>Heligmosomoides</taxon>
    </lineage>
</organism>
<keyword evidence="2" id="KW-1185">Reference proteome</keyword>
<evidence type="ECO:0000313" key="1">
    <source>
        <dbReference type="EMBL" id="VDO71059.1"/>
    </source>
</evidence>
<dbReference type="Proteomes" id="UP000050761">
    <property type="component" value="Unassembled WGS sequence"/>
</dbReference>
<dbReference type="EMBL" id="UZAH01025820">
    <property type="protein sequence ID" value="VDO71059.1"/>
    <property type="molecule type" value="Genomic_DNA"/>
</dbReference>
<dbReference type="AlphaFoldDB" id="A0A183FJE1"/>
<sequence>MPAVALLKHPSPLALRYSEPGSGFGNGLVLLAVASFPFSPSGANAMRAGVAVAAAAVTQQYIFIHHCILHAIESLTREHTATMTTATMMSTELHQNPVFEDDDIIVESDF</sequence>
<reference evidence="1 2" key="1">
    <citation type="submission" date="2018-11" db="EMBL/GenBank/DDBJ databases">
        <authorList>
            <consortium name="Pathogen Informatics"/>
        </authorList>
    </citation>
    <scope>NUCLEOTIDE SEQUENCE [LARGE SCALE GENOMIC DNA]</scope>
</reference>
<accession>A0A3P7Y0Y8</accession>
<proteinExistence type="predicted"/>
<gene>
    <name evidence="1" type="ORF">HPBE_LOCUS7125</name>
</gene>